<organism evidence="8 9">
    <name type="scientific">Bradyrhizobium huanghuaihaiense</name>
    <dbReference type="NCBI Taxonomy" id="990078"/>
    <lineage>
        <taxon>Bacteria</taxon>
        <taxon>Pseudomonadati</taxon>
        <taxon>Pseudomonadota</taxon>
        <taxon>Alphaproteobacteria</taxon>
        <taxon>Hyphomicrobiales</taxon>
        <taxon>Nitrobacteraceae</taxon>
        <taxon>Bradyrhizobium</taxon>
    </lineage>
</organism>
<evidence type="ECO:0000313" key="9">
    <source>
        <dbReference type="Proteomes" id="UP000316291"/>
    </source>
</evidence>
<evidence type="ECO:0000313" key="8">
    <source>
        <dbReference type="EMBL" id="TWI67833.1"/>
    </source>
</evidence>
<evidence type="ECO:0000256" key="1">
    <source>
        <dbReference type="ARBA" id="ARBA00001933"/>
    </source>
</evidence>
<dbReference type="Gene3D" id="3.40.640.10">
    <property type="entry name" value="Type I PLP-dependent aspartate aminotransferase-like (Major domain)"/>
    <property type="match status" value="1"/>
</dbReference>
<keyword evidence="4" id="KW-0663">Pyridoxal phosphate</keyword>
<gene>
    <name evidence="8" type="ORF">IQ16_04357</name>
</gene>
<dbReference type="Gene3D" id="3.90.1150.10">
    <property type="entry name" value="Aspartate Aminotransferase, domain 1"/>
    <property type="match status" value="1"/>
</dbReference>
<dbReference type="EMBL" id="VLLA01000011">
    <property type="protein sequence ID" value="TWI67833.1"/>
    <property type="molecule type" value="Genomic_DNA"/>
</dbReference>
<dbReference type="AlphaFoldDB" id="A0A562RG01"/>
<dbReference type="GO" id="GO:0008732">
    <property type="term" value="F:L-allo-threonine aldolase activity"/>
    <property type="evidence" value="ECO:0007669"/>
    <property type="project" value="TreeGrafter"/>
</dbReference>
<name>A0A562RG01_9BRAD</name>
<dbReference type="FunFam" id="3.40.640.10:FF:000030">
    <property type="entry name" value="Low-specificity L-threonine aldolase"/>
    <property type="match status" value="1"/>
</dbReference>
<dbReference type="NCBIfam" id="NF041359">
    <property type="entry name" value="GntG_guanitoxin"/>
    <property type="match status" value="1"/>
</dbReference>
<evidence type="ECO:0000256" key="2">
    <source>
        <dbReference type="ARBA" id="ARBA00006966"/>
    </source>
</evidence>
<evidence type="ECO:0000256" key="3">
    <source>
        <dbReference type="ARBA" id="ARBA00011881"/>
    </source>
</evidence>
<dbReference type="InterPro" id="IPR015422">
    <property type="entry name" value="PyrdxlP-dep_Trfase_small"/>
</dbReference>
<proteinExistence type="inferred from homology"/>
<comment type="caution">
    <text evidence="8">The sequence shown here is derived from an EMBL/GenBank/DDBJ whole genome shotgun (WGS) entry which is preliminary data.</text>
</comment>
<dbReference type="PANTHER" id="PTHR48097:SF9">
    <property type="entry name" value="L-THREONINE ALDOLASE"/>
    <property type="match status" value="1"/>
</dbReference>
<comment type="similarity">
    <text evidence="2">Belongs to the threonine aldolase family.</text>
</comment>
<dbReference type="InterPro" id="IPR001597">
    <property type="entry name" value="ArAA_b-elim_lyase/Thr_aldolase"/>
</dbReference>
<dbReference type="Proteomes" id="UP000316291">
    <property type="component" value="Unassembled WGS sequence"/>
</dbReference>
<dbReference type="InterPro" id="IPR023603">
    <property type="entry name" value="Low_specificity_L-TA-like"/>
</dbReference>
<sequence length="347" mass="35731">MATQESGSDGIVDLRSDTVTLPTAAMLERMQRAPLGDDGREGDPTVRTLEVRGAALTGKKAALFVPSGTMGNLLAMLAHTERAADVFADGGAHLLNSELGSVVTIAGLLPKPVPGRRGAMDETALADAIRSSERPGLIAMETTHNGAGGAVLPLAHMTRIHALGQARGIPVHLDGARLFNASVALGVPAAHIAAHADSVMLCLSKGLSAPVGSLLCGSNDVITRARALRKLVGGTMRQSGIVAAAGLVALETMIDRLSEDHAAAKRLAAALSWLDPALADPDHVQTNILRVDVSASARDAAAWAEGVKQHGILVQASGPSQLRLVTHRHIGDSAVDRTIAAFAALGR</sequence>
<evidence type="ECO:0000259" key="7">
    <source>
        <dbReference type="Pfam" id="PF01212"/>
    </source>
</evidence>
<accession>A0A562RG01</accession>
<reference evidence="8 9" key="1">
    <citation type="journal article" date="2015" name="Stand. Genomic Sci.">
        <title>Genomic Encyclopedia of Bacterial and Archaeal Type Strains, Phase III: the genomes of soil and plant-associated and newly described type strains.</title>
        <authorList>
            <person name="Whitman W.B."/>
            <person name="Woyke T."/>
            <person name="Klenk H.P."/>
            <person name="Zhou Y."/>
            <person name="Lilburn T.G."/>
            <person name="Beck B.J."/>
            <person name="De Vos P."/>
            <person name="Vandamme P."/>
            <person name="Eisen J.A."/>
            <person name="Garrity G."/>
            <person name="Hugenholtz P."/>
            <person name="Kyrpides N.C."/>
        </authorList>
    </citation>
    <scope>NUCLEOTIDE SEQUENCE [LARGE SCALE GENOMIC DNA]</scope>
    <source>
        <strain evidence="8 9">CGMCC 1.10948</strain>
    </source>
</reference>
<dbReference type="GO" id="GO:0006545">
    <property type="term" value="P:glycine biosynthetic process"/>
    <property type="evidence" value="ECO:0007669"/>
    <property type="project" value="TreeGrafter"/>
</dbReference>
<comment type="subunit">
    <text evidence="3">Homotetramer.</text>
</comment>
<dbReference type="InterPro" id="IPR015421">
    <property type="entry name" value="PyrdxlP-dep_Trfase_major"/>
</dbReference>
<dbReference type="GO" id="GO:0006567">
    <property type="term" value="P:L-threonine catabolic process"/>
    <property type="evidence" value="ECO:0007669"/>
    <property type="project" value="TreeGrafter"/>
</dbReference>
<feature type="domain" description="Aromatic amino acid beta-eliminating lyase/threonine aldolase" evidence="7">
    <location>
        <begin position="13"/>
        <end position="292"/>
    </location>
</feature>
<evidence type="ECO:0000256" key="5">
    <source>
        <dbReference type="ARBA" id="ARBA00023239"/>
    </source>
</evidence>
<dbReference type="PIRSF" id="PIRSF017617">
    <property type="entry name" value="Thr_aldolase"/>
    <property type="match status" value="1"/>
</dbReference>
<dbReference type="CDD" id="cd06502">
    <property type="entry name" value="TA_like"/>
    <property type="match status" value="1"/>
</dbReference>
<protein>
    <submittedName>
        <fullName evidence="8">L-threonine aldolase</fullName>
    </submittedName>
</protein>
<dbReference type="Pfam" id="PF01212">
    <property type="entry name" value="Beta_elim_lyase"/>
    <property type="match status" value="1"/>
</dbReference>
<dbReference type="GO" id="GO:0005829">
    <property type="term" value="C:cytosol"/>
    <property type="evidence" value="ECO:0007669"/>
    <property type="project" value="TreeGrafter"/>
</dbReference>
<comment type="cofactor">
    <cofactor evidence="1">
        <name>pyridoxal 5'-phosphate</name>
        <dbReference type="ChEBI" id="CHEBI:597326"/>
    </cofactor>
</comment>
<dbReference type="PANTHER" id="PTHR48097">
    <property type="entry name" value="L-THREONINE ALDOLASE-RELATED"/>
    <property type="match status" value="1"/>
</dbReference>
<keyword evidence="9" id="KW-1185">Reference proteome</keyword>
<dbReference type="FunFam" id="3.90.1150.10:FF:000041">
    <property type="entry name" value="Low-specificity L-threonine aldolase"/>
    <property type="match status" value="1"/>
</dbReference>
<dbReference type="RefSeq" id="WP_018646113.1">
    <property type="nucleotide sequence ID" value="NZ_VLLA01000011.1"/>
</dbReference>
<dbReference type="OrthoDB" id="9774495at2"/>
<dbReference type="InterPro" id="IPR015424">
    <property type="entry name" value="PyrdxlP-dep_Trfase"/>
</dbReference>
<evidence type="ECO:0000256" key="4">
    <source>
        <dbReference type="ARBA" id="ARBA00022898"/>
    </source>
</evidence>
<keyword evidence="5" id="KW-0456">Lyase</keyword>
<evidence type="ECO:0000256" key="6">
    <source>
        <dbReference type="PIRSR" id="PIRSR017617-1"/>
    </source>
</evidence>
<feature type="modified residue" description="N6-(pyridoxal phosphate)lysine" evidence="6">
    <location>
        <position position="205"/>
    </location>
</feature>
<dbReference type="SUPFAM" id="SSF53383">
    <property type="entry name" value="PLP-dependent transferases"/>
    <property type="match status" value="1"/>
</dbReference>